<dbReference type="Proteomes" id="UP000589716">
    <property type="component" value="Unassembled WGS sequence"/>
</dbReference>
<dbReference type="PANTHER" id="PTHR43630">
    <property type="entry name" value="POLY-BETA-1,6-N-ACETYL-D-GLUCOSAMINE SYNTHASE"/>
    <property type="match status" value="1"/>
</dbReference>
<gene>
    <name evidence="5" type="ORF">H0I39_07105</name>
</gene>
<keyword evidence="3 5" id="KW-0808">Transferase</keyword>
<name>A0A853IY34_9BURK</name>
<dbReference type="EMBL" id="JACCKX010000001">
    <property type="protein sequence ID" value="NZA01589.1"/>
    <property type="molecule type" value="Genomic_DNA"/>
</dbReference>
<dbReference type="Pfam" id="PF13641">
    <property type="entry name" value="Glyco_tranf_2_3"/>
    <property type="match status" value="1"/>
</dbReference>
<dbReference type="PANTHER" id="PTHR43630:SF1">
    <property type="entry name" value="POLY-BETA-1,6-N-ACETYL-D-GLUCOSAMINE SYNTHASE"/>
    <property type="match status" value="1"/>
</dbReference>
<keyword evidence="4" id="KW-0472">Membrane</keyword>
<comment type="similarity">
    <text evidence="1">Belongs to the glycosyltransferase 2 family.</text>
</comment>
<dbReference type="RefSeq" id="WP_180550045.1">
    <property type="nucleotide sequence ID" value="NZ_JACCKX010000001.1"/>
</dbReference>
<dbReference type="Gene3D" id="3.90.550.10">
    <property type="entry name" value="Spore Coat Polysaccharide Biosynthesis Protein SpsA, Chain A"/>
    <property type="match status" value="1"/>
</dbReference>
<accession>A0A853IY34</accession>
<organism evidence="5 6">
    <name type="scientific">Ottowia beijingensis</name>
    <dbReference type="NCBI Taxonomy" id="1207057"/>
    <lineage>
        <taxon>Bacteria</taxon>
        <taxon>Pseudomonadati</taxon>
        <taxon>Pseudomonadota</taxon>
        <taxon>Betaproteobacteria</taxon>
        <taxon>Burkholderiales</taxon>
        <taxon>Comamonadaceae</taxon>
        <taxon>Ottowia</taxon>
    </lineage>
</organism>
<keyword evidence="4" id="KW-1133">Transmembrane helix</keyword>
<comment type="caution">
    <text evidence="5">The sequence shown here is derived from an EMBL/GenBank/DDBJ whole genome shotgun (WGS) entry which is preliminary data.</text>
</comment>
<dbReference type="CDD" id="cd06423">
    <property type="entry name" value="CESA_like"/>
    <property type="match status" value="1"/>
</dbReference>
<dbReference type="GO" id="GO:0016757">
    <property type="term" value="F:glycosyltransferase activity"/>
    <property type="evidence" value="ECO:0007669"/>
    <property type="project" value="UniProtKB-KW"/>
</dbReference>
<sequence length="372" mass="41435">MEWLSALTGAIDALVGPVFLALQWVLLAYVLVLQFATVGLCWFAFRALRRYRDRRRFNLLPLSHGEFNLPISLLVPAYNEAAGIVASVRSMLQIDYPRYEIVVINDGSKDGTLQELIRHFGLQVFPEAIDQPLPCAEIRAIYRSRRYPNLRVVDKANGGKSDALNAGINCARHGLVCVVDADSILRRDALSRVVKPFVDDSRVIASGATIAIANGCRISGGQLERIDLGRGFLARMQVLEYIRAFLIGRLGWTLPNTVLIISGAFGLFGRRVIIESGGYRTNTIGEDMELIVRLHERYRLRGAPYRIASVPEPLCWTEAPESLSVLRSQRTRWQRGLAESLMLHRRLLLHRAAGNWGGSPCHSSSPSSCSAR</sequence>
<evidence type="ECO:0000256" key="3">
    <source>
        <dbReference type="ARBA" id="ARBA00022679"/>
    </source>
</evidence>
<dbReference type="InterPro" id="IPR029044">
    <property type="entry name" value="Nucleotide-diphossugar_trans"/>
</dbReference>
<proteinExistence type="inferred from homology"/>
<reference evidence="5 6" key="1">
    <citation type="submission" date="2020-07" db="EMBL/GenBank/DDBJ databases">
        <authorList>
            <person name="Maaloum M."/>
        </authorList>
    </citation>
    <scope>NUCLEOTIDE SEQUENCE [LARGE SCALE GENOMIC DNA]</scope>
    <source>
        <strain evidence="5 6">GCS-AN-3</strain>
    </source>
</reference>
<evidence type="ECO:0000256" key="1">
    <source>
        <dbReference type="ARBA" id="ARBA00006739"/>
    </source>
</evidence>
<evidence type="ECO:0000256" key="2">
    <source>
        <dbReference type="ARBA" id="ARBA00022676"/>
    </source>
</evidence>
<keyword evidence="6" id="KW-1185">Reference proteome</keyword>
<evidence type="ECO:0000256" key="4">
    <source>
        <dbReference type="SAM" id="Phobius"/>
    </source>
</evidence>
<keyword evidence="4" id="KW-0812">Transmembrane</keyword>
<protein>
    <submittedName>
        <fullName evidence="5">Glycosyltransferase</fullName>
    </submittedName>
</protein>
<dbReference type="AlphaFoldDB" id="A0A853IY34"/>
<feature type="transmembrane region" description="Helical" evidence="4">
    <location>
        <begin position="20"/>
        <end position="45"/>
    </location>
</feature>
<keyword evidence="2" id="KW-0328">Glycosyltransferase</keyword>
<dbReference type="SUPFAM" id="SSF53448">
    <property type="entry name" value="Nucleotide-diphospho-sugar transferases"/>
    <property type="match status" value="1"/>
</dbReference>
<evidence type="ECO:0000313" key="5">
    <source>
        <dbReference type="EMBL" id="NZA01589.1"/>
    </source>
</evidence>
<evidence type="ECO:0000313" key="6">
    <source>
        <dbReference type="Proteomes" id="UP000589716"/>
    </source>
</evidence>